<dbReference type="STRING" id="595494.Tola_2104"/>
<evidence type="ECO:0000256" key="1">
    <source>
        <dbReference type="ARBA" id="ARBA00001947"/>
    </source>
</evidence>
<dbReference type="InterPro" id="IPR008915">
    <property type="entry name" value="Peptidase_M50"/>
</dbReference>
<feature type="transmembrane region" description="Helical" evidence="11">
    <location>
        <begin position="6"/>
        <end position="29"/>
    </location>
</feature>
<evidence type="ECO:0000259" key="12">
    <source>
        <dbReference type="PROSITE" id="PS50106"/>
    </source>
</evidence>
<keyword evidence="11" id="KW-0479">Metal-binding</keyword>
<evidence type="ECO:0000256" key="7">
    <source>
        <dbReference type="ARBA" id="ARBA00022833"/>
    </source>
</evidence>
<dbReference type="SMART" id="SM00228">
    <property type="entry name" value="PDZ"/>
    <property type="match status" value="2"/>
</dbReference>
<comment type="subcellular location">
    <subcellularLocation>
        <location evidence="2">Membrane</location>
        <topology evidence="2">Multi-pass membrane protein</topology>
    </subcellularLocation>
</comment>
<protein>
    <recommendedName>
        <fullName evidence="11">Zinc metalloprotease</fullName>
        <ecNumber evidence="11">3.4.24.-</ecNumber>
    </recommendedName>
</protein>
<dbReference type="GO" id="GO:0004222">
    <property type="term" value="F:metalloendopeptidase activity"/>
    <property type="evidence" value="ECO:0007669"/>
    <property type="project" value="InterPro"/>
</dbReference>
<dbReference type="Proteomes" id="UP000009073">
    <property type="component" value="Chromosome"/>
</dbReference>
<dbReference type="InterPro" id="IPR036034">
    <property type="entry name" value="PDZ_sf"/>
</dbReference>
<evidence type="ECO:0000256" key="9">
    <source>
        <dbReference type="ARBA" id="ARBA00023049"/>
    </source>
</evidence>
<reference evidence="14" key="1">
    <citation type="submission" date="2009-05" db="EMBL/GenBank/DDBJ databases">
        <title>Complete sequence of Tolumonas auensis DSM 9187.</title>
        <authorList>
            <consortium name="US DOE Joint Genome Institute"/>
            <person name="Lucas S."/>
            <person name="Copeland A."/>
            <person name="Lapidus A."/>
            <person name="Glavina del Rio T."/>
            <person name="Tice H."/>
            <person name="Bruce D."/>
            <person name="Goodwin L."/>
            <person name="Pitluck S."/>
            <person name="Chertkov O."/>
            <person name="Brettin T."/>
            <person name="Detter J.C."/>
            <person name="Han C."/>
            <person name="Larimer F."/>
            <person name="Land M."/>
            <person name="Hauser L."/>
            <person name="Kyrpides N."/>
            <person name="Mikhailova N."/>
            <person name="Spring S."/>
            <person name="Beller H."/>
        </authorList>
    </citation>
    <scope>NUCLEOTIDE SEQUENCE [LARGE SCALE GENOMIC DNA]</scope>
    <source>
        <strain evidence="14">DSM 9187 / TA4</strain>
    </source>
</reference>
<dbReference type="KEGG" id="tau:Tola_2104"/>
<dbReference type="Pfam" id="PF02163">
    <property type="entry name" value="Peptidase_M50"/>
    <property type="match status" value="1"/>
</dbReference>
<evidence type="ECO:0000256" key="3">
    <source>
        <dbReference type="ARBA" id="ARBA00007931"/>
    </source>
</evidence>
<evidence type="ECO:0000313" key="13">
    <source>
        <dbReference type="EMBL" id="ACQ93703.1"/>
    </source>
</evidence>
<dbReference type="InterPro" id="IPR001478">
    <property type="entry name" value="PDZ"/>
</dbReference>
<feature type="transmembrane region" description="Helical" evidence="11">
    <location>
        <begin position="375"/>
        <end position="395"/>
    </location>
</feature>
<evidence type="ECO:0000256" key="5">
    <source>
        <dbReference type="ARBA" id="ARBA00022692"/>
    </source>
</evidence>
<feature type="transmembrane region" description="Helical" evidence="11">
    <location>
        <begin position="425"/>
        <end position="443"/>
    </location>
</feature>
<dbReference type="CDD" id="cd06163">
    <property type="entry name" value="S2P-M50_PDZ_RseP-like"/>
    <property type="match status" value="2"/>
</dbReference>
<dbReference type="GO" id="GO:0046872">
    <property type="term" value="F:metal ion binding"/>
    <property type="evidence" value="ECO:0007669"/>
    <property type="project" value="UniProtKB-KW"/>
</dbReference>
<comment type="similarity">
    <text evidence="3 11">Belongs to the peptidase M50B family.</text>
</comment>
<feature type="transmembrane region" description="Helical" evidence="11">
    <location>
        <begin position="106"/>
        <end position="127"/>
    </location>
</feature>
<proteinExistence type="inferred from homology"/>
<evidence type="ECO:0000256" key="4">
    <source>
        <dbReference type="ARBA" id="ARBA00022670"/>
    </source>
</evidence>
<dbReference type="RefSeq" id="WP_015879171.1">
    <property type="nucleotide sequence ID" value="NC_012691.1"/>
</dbReference>
<dbReference type="InterPro" id="IPR041489">
    <property type="entry name" value="PDZ_6"/>
</dbReference>
<reference evidence="13 14" key="2">
    <citation type="journal article" date="2011" name="Stand. Genomic Sci.">
        <title>Complete genome sequence of Tolumonas auensis type strain (TA 4).</title>
        <authorList>
            <person name="Chertkov O."/>
            <person name="Copeland A."/>
            <person name="Lucas S."/>
            <person name="Lapidus A."/>
            <person name="Berry K.W."/>
            <person name="Detter J.C."/>
            <person name="Del Rio T.G."/>
            <person name="Hammon N."/>
            <person name="Dalin E."/>
            <person name="Tice H."/>
            <person name="Pitluck S."/>
            <person name="Richardson P."/>
            <person name="Bruce D."/>
            <person name="Goodwin L."/>
            <person name="Han C."/>
            <person name="Tapia R."/>
            <person name="Saunders E."/>
            <person name="Schmutz J."/>
            <person name="Brettin T."/>
            <person name="Larimer F."/>
            <person name="Land M."/>
            <person name="Hauser L."/>
            <person name="Spring S."/>
            <person name="Rohde M."/>
            <person name="Kyrpides N.C."/>
            <person name="Ivanova N."/>
            <person name="Goker M."/>
            <person name="Beller H.R."/>
            <person name="Klenk H.P."/>
            <person name="Woyke T."/>
        </authorList>
    </citation>
    <scope>NUCLEOTIDE SEQUENCE [LARGE SCALE GENOMIC DNA]</scope>
    <source>
        <strain evidence="14">DSM 9187 / TA4</strain>
    </source>
</reference>
<evidence type="ECO:0000256" key="8">
    <source>
        <dbReference type="ARBA" id="ARBA00022989"/>
    </source>
</evidence>
<sequence>MSAGLWNLASFLIALIILIAVHEWGHFWVARRCGVKVLRFSLGFGKVLWSKKGSDGTEYSLSLIPLGGYVKMLDERVESVPDELRAQAFNNQSVAKRAAIVAAGPLANFVFAVVAFWLVFLLGVPGVKPVIGEISPTSIAYQAGLRSGMQILQVNQQAVTDWEGVSYGFVGAAGQAEIKLTVESEPGVQQQIHLPLADWKLSPDEPLPFRILGFSPLGPEILPEVAKLTPGGAGEKAGLKAGDKILSVDERPVTDWQQFARIIQQSPEIPLQLQVSRDSQTISVTLTPARKETKDRVVGFAGLMPVVKPLPEKYLTETRYGPLDAVSHALKRTAEVTKLTLDVVGKLLTGTISADNLSGPISIAKGAGDSAGFGLVYFLGFLGLISVNLGIMNLLPLPVLDGGHLLFFGIEALLRRPVPAKVQDIAYRIGAALLMCLMAIALFNDFTRF</sequence>
<keyword evidence="4 13" id="KW-0645">Protease</keyword>
<dbReference type="GO" id="GO:0006508">
    <property type="term" value="P:proteolysis"/>
    <property type="evidence" value="ECO:0007669"/>
    <property type="project" value="UniProtKB-KW"/>
</dbReference>
<organism evidence="13 14">
    <name type="scientific">Tolumonas auensis (strain DSM 9187 / NBRC 110442 / TA 4)</name>
    <dbReference type="NCBI Taxonomy" id="595494"/>
    <lineage>
        <taxon>Bacteria</taxon>
        <taxon>Pseudomonadati</taxon>
        <taxon>Pseudomonadota</taxon>
        <taxon>Gammaproteobacteria</taxon>
        <taxon>Aeromonadales</taxon>
        <taxon>Aeromonadaceae</taxon>
        <taxon>Tolumonas</taxon>
    </lineage>
</organism>
<evidence type="ECO:0000256" key="11">
    <source>
        <dbReference type="RuleBase" id="RU362031"/>
    </source>
</evidence>
<dbReference type="PANTHER" id="PTHR42837">
    <property type="entry name" value="REGULATOR OF SIGMA-E PROTEASE RSEP"/>
    <property type="match status" value="1"/>
</dbReference>
<comment type="cofactor">
    <cofactor evidence="1 11">
        <name>Zn(2+)</name>
        <dbReference type="ChEBI" id="CHEBI:29105"/>
    </cofactor>
</comment>
<keyword evidence="8 11" id="KW-1133">Transmembrane helix</keyword>
<dbReference type="NCBIfam" id="NF008046">
    <property type="entry name" value="PRK10779.1"/>
    <property type="match status" value="1"/>
</dbReference>
<dbReference type="GO" id="GO:0016020">
    <property type="term" value="C:membrane"/>
    <property type="evidence" value="ECO:0007669"/>
    <property type="project" value="UniProtKB-SubCell"/>
</dbReference>
<dbReference type="PANTHER" id="PTHR42837:SF2">
    <property type="entry name" value="MEMBRANE METALLOPROTEASE ARASP2, CHLOROPLASTIC-RELATED"/>
    <property type="match status" value="1"/>
</dbReference>
<evidence type="ECO:0000256" key="2">
    <source>
        <dbReference type="ARBA" id="ARBA00004141"/>
    </source>
</evidence>
<keyword evidence="7 11" id="KW-0862">Zinc</keyword>
<dbReference type="SUPFAM" id="SSF50156">
    <property type="entry name" value="PDZ domain-like"/>
    <property type="match status" value="2"/>
</dbReference>
<dbReference type="PROSITE" id="PS50106">
    <property type="entry name" value="PDZ"/>
    <property type="match status" value="1"/>
</dbReference>
<dbReference type="InterPro" id="IPR004387">
    <property type="entry name" value="Pept_M50_Zn"/>
</dbReference>
<dbReference type="EC" id="3.4.24.-" evidence="11"/>
<keyword evidence="10 11" id="KW-0472">Membrane</keyword>
<keyword evidence="14" id="KW-1185">Reference proteome</keyword>
<gene>
    <name evidence="13" type="ordered locus">Tola_2104</name>
</gene>
<dbReference type="Pfam" id="PF17820">
    <property type="entry name" value="PDZ_6"/>
    <property type="match status" value="1"/>
</dbReference>
<keyword evidence="9 11" id="KW-0482">Metalloprotease</keyword>
<keyword evidence="5 11" id="KW-0812">Transmembrane</keyword>
<name>C4L857_TOLAT</name>
<feature type="domain" description="PDZ" evidence="12">
    <location>
        <begin position="213"/>
        <end position="255"/>
    </location>
</feature>
<dbReference type="OrthoDB" id="9782003at2"/>
<dbReference type="HOGENOM" id="CLU_025778_0_2_6"/>
<accession>C4L857</accession>
<dbReference type="EMBL" id="CP001616">
    <property type="protein sequence ID" value="ACQ93703.1"/>
    <property type="molecule type" value="Genomic_DNA"/>
</dbReference>
<dbReference type="AlphaFoldDB" id="C4L857"/>
<dbReference type="Gene3D" id="2.30.42.10">
    <property type="match status" value="2"/>
</dbReference>
<evidence type="ECO:0000313" key="14">
    <source>
        <dbReference type="Proteomes" id="UP000009073"/>
    </source>
</evidence>
<keyword evidence="6 11" id="KW-0378">Hydrolase</keyword>
<evidence type="ECO:0000256" key="10">
    <source>
        <dbReference type="ARBA" id="ARBA00023136"/>
    </source>
</evidence>
<evidence type="ECO:0000256" key="6">
    <source>
        <dbReference type="ARBA" id="ARBA00022801"/>
    </source>
</evidence>
<dbReference type="NCBIfam" id="TIGR00054">
    <property type="entry name" value="RIP metalloprotease RseP"/>
    <property type="match status" value="1"/>
</dbReference>
<dbReference type="eggNOG" id="COG0750">
    <property type="taxonomic scope" value="Bacteria"/>
</dbReference>